<dbReference type="Proteomes" id="UP000515663">
    <property type="component" value="Chromosome"/>
</dbReference>
<evidence type="ECO:0000313" key="2">
    <source>
        <dbReference type="Proteomes" id="UP000515663"/>
    </source>
</evidence>
<evidence type="ECO:0000313" key="1">
    <source>
        <dbReference type="EMBL" id="QMT00824.1"/>
    </source>
</evidence>
<dbReference type="GO" id="GO:0009306">
    <property type="term" value="P:protein secretion"/>
    <property type="evidence" value="ECO:0007669"/>
    <property type="project" value="InterPro"/>
</dbReference>
<dbReference type="AlphaFoldDB" id="A0A7D7QGX7"/>
<gene>
    <name evidence="1" type="ORF">H1R19_18360</name>
</gene>
<dbReference type="KEGG" id="gji:H1R19_18360"/>
<evidence type="ECO:0008006" key="3">
    <source>
        <dbReference type="Google" id="ProtNLM"/>
    </source>
</evidence>
<dbReference type="EMBL" id="CP059491">
    <property type="protein sequence ID" value="QMT00824.1"/>
    <property type="molecule type" value="Genomic_DNA"/>
</dbReference>
<dbReference type="RefSeq" id="WP_188328801.1">
    <property type="nucleotide sequence ID" value="NZ_CP059491.1"/>
</dbReference>
<dbReference type="InterPro" id="IPR022536">
    <property type="entry name" value="EspC"/>
</dbReference>
<name>A0A7D7QGX7_9ACTN</name>
<dbReference type="Pfam" id="PF10824">
    <property type="entry name" value="T7SS_ESX_EspC"/>
    <property type="match status" value="1"/>
</dbReference>
<keyword evidence="2" id="KW-1185">Reference proteome</keyword>
<proteinExistence type="predicted"/>
<reference evidence="2" key="1">
    <citation type="submission" date="2020-07" db="EMBL/GenBank/DDBJ databases">
        <title>novel species isolated from the respiratory tract of Marmot.</title>
        <authorList>
            <person name="Zhang G."/>
        </authorList>
    </citation>
    <scope>NUCLEOTIDE SEQUENCE [LARGE SCALE GENOMIC DNA]</scope>
    <source>
        <strain evidence="2">686</strain>
    </source>
</reference>
<protein>
    <recommendedName>
        <fullName evidence="3">WXG100 family type VII secretion target</fullName>
    </recommendedName>
</protein>
<sequence>MQVGPEILQALAGETDATASVITENSLAGKVVEAFAGMSGSTSAWAAQAADTFAGDLAKNLSEGFRALAAAARGAAETYEVSDRELADGIEKAFAK</sequence>
<accession>A0A7D7QGX7</accession>
<organism evidence="1 2">
    <name type="scientific">Gordonia jinghuaiqii</name>
    <dbReference type="NCBI Taxonomy" id="2758710"/>
    <lineage>
        <taxon>Bacteria</taxon>
        <taxon>Bacillati</taxon>
        <taxon>Actinomycetota</taxon>
        <taxon>Actinomycetes</taxon>
        <taxon>Mycobacteriales</taxon>
        <taxon>Gordoniaceae</taxon>
        <taxon>Gordonia</taxon>
    </lineage>
</organism>